<dbReference type="PROSITE" id="PS51257">
    <property type="entry name" value="PROKAR_LIPOPROTEIN"/>
    <property type="match status" value="1"/>
</dbReference>
<name>A0ABW6SQE3_9ACTN</name>
<gene>
    <name evidence="3" type="ORF">ACFYXI_11650</name>
</gene>
<keyword evidence="4" id="KW-1185">Reference proteome</keyword>
<protein>
    <recommendedName>
        <fullName evidence="5">Lipoprotein</fullName>
    </recommendedName>
</protein>
<feature type="signal peptide" evidence="2">
    <location>
        <begin position="1"/>
        <end position="22"/>
    </location>
</feature>
<evidence type="ECO:0000256" key="1">
    <source>
        <dbReference type="SAM" id="MobiDB-lite"/>
    </source>
</evidence>
<evidence type="ECO:0000313" key="4">
    <source>
        <dbReference type="Proteomes" id="UP001602013"/>
    </source>
</evidence>
<proteinExistence type="predicted"/>
<reference evidence="3 4" key="1">
    <citation type="submission" date="2024-10" db="EMBL/GenBank/DDBJ databases">
        <title>The Natural Products Discovery Center: Release of the First 8490 Sequenced Strains for Exploring Actinobacteria Biosynthetic Diversity.</title>
        <authorList>
            <person name="Kalkreuter E."/>
            <person name="Kautsar S.A."/>
            <person name="Yang D."/>
            <person name="Bader C.D."/>
            <person name="Teijaro C.N."/>
            <person name="Fluegel L."/>
            <person name="Davis C.M."/>
            <person name="Simpson J.R."/>
            <person name="Lauterbach L."/>
            <person name="Steele A.D."/>
            <person name="Gui C."/>
            <person name="Meng S."/>
            <person name="Li G."/>
            <person name="Viehrig K."/>
            <person name="Ye F."/>
            <person name="Su P."/>
            <person name="Kiefer A.F."/>
            <person name="Nichols A."/>
            <person name="Cepeda A.J."/>
            <person name="Yan W."/>
            <person name="Fan B."/>
            <person name="Jiang Y."/>
            <person name="Adhikari A."/>
            <person name="Zheng C.-J."/>
            <person name="Schuster L."/>
            <person name="Cowan T.M."/>
            <person name="Smanski M.J."/>
            <person name="Chevrette M.G."/>
            <person name="De Carvalho L.P.S."/>
            <person name="Shen B."/>
        </authorList>
    </citation>
    <scope>NUCLEOTIDE SEQUENCE [LARGE SCALE GENOMIC DNA]</scope>
    <source>
        <strain evidence="3 4">NPDC002173</strain>
    </source>
</reference>
<dbReference type="EMBL" id="JBIASD010000006">
    <property type="protein sequence ID" value="MFF3666239.1"/>
    <property type="molecule type" value="Genomic_DNA"/>
</dbReference>
<accession>A0ABW6SQE3</accession>
<evidence type="ECO:0008006" key="5">
    <source>
        <dbReference type="Google" id="ProtNLM"/>
    </source>
</evidence>
<comment type="caution">
    <text evidence="3">The sequence shown here is derived from an EMBL/GenBank/DDBJ whole genome shotgun (WGS) entry which is preliminary data.</text>
</comment>
<dbReference type="RefSeq" id="WP_387410641.1">
    <property type="nucleotide sequence ID" value="NZ_CP191998.1"/>
</dbReference>
<organism evidence="3 4">
    <name type="scientific">Microtetraspora malaysiensis</name>
    <dbReference type="NCBI Taxonomy" id="161358"/>
    <lineage>
        <taxon>Bacteria</taxon>
        <taxon>Bacillati</taxon>
        <taxon>Actinomycetota</taxon>
        <taxon>Actinomycetes</taxon>
        <taxon>Streptosporangiales</taxon>
        <taxon>Streptosporangiaceae</taxon>
        <taxon>Microtetraspora</taxon>
    </lineage>
</organism>
<sequence length="163" mass="15865">MINVRKTLTAVAAIVLVSLATACNDTDSGGVASGKSGKDKPAAVSEVAGGADDGGTKGADDGGTEGAAGGAGNPAICAEALAATGAFMSKVMAAPTDHQNINKAISGHADTLKKLSGRADGDLKTALSEMVDAFSQLDVNSATASEVSKKADVASKKLLAACS</sequence>
<dbReference type="Proteomes" id="UP001602013">
    <property type="component" value="Unassembled WGS sequence"/>
</dbReference>
<evidence type="ECO:0000313" key="3">
    <source>
        <dbReference type="EMBL" id="MFF3666239.1"/>
    </source>
</evidence>
<feature type="chain" id="PRO_5045773440" description="Lipoprotein" evidence="2">
    <location>
        <begin position="23"/>
        <end position="163"/>
    </location>
</feature>
<keyword evidence="2" id="KW-0732">Signal</keyword>
<evidence type="ECO:0000256" key="2">
    <source>
        <dbReference type="SAM" id="SignalP"/>
    </source>
</evidence>
<feature type="region of interest" description="Disordered" evidence="1">
    <location>
        <begin position="28"/>
        <end position="69"/>
    </location>
</feature>